<keyword evidence="7" id="KW-1185">Reference proteome</keyword>
<dbReference type="InterPro" id="IPR020846">
    <property type="entry name" value="MFS_dom"/>
</dbReference>
<dbReference type="CDD" id="cd17478">
    <property type="entry name" value="MFS_FsR"/>
    <property type="match status" value="1"/>
</dbReference>
<feature type="domain" description="Major facilitator superfamily (MFS) profile" evidence="5">
    <location>
        <begin position="12"/>
        <end position="385"/>
    </location>
</feature>
<evidence type="ECO:0000259" key="5">
    <source>
        <dbReference type="PROSITE" id="PS50850"/>
    </source>
</evidence>
<evidence type="ECO:0000256" key="1">
    <source>
        <dbReference type="ARBA" id="ARBA00022692"/>
    </source>
</evidence>
<dbReference type="PANTHER" id="PTHR43129:SF1">
    <property type="entry name" value="FOSMIDOMYCIN RESISTANCE PROTEIN"/>
    <property type="match status" value="1"/>
</dbReference>
<dbReference type="RefSeq" id="WP_322608679.1">
    <property type="nucleotide sequence ID" value="NZ_JARVCO010000010.1"/>
</dbReference>
<evidence type="ECO:0000313" key="7">
    <source>
        <dbReference type="Proteomes" id="UP001290861"/>
    </source>
</evidence>
<organism evidence="6 7">
    <name type="scientific">Pontiella agarivorans</name>
    <dbReference type="NCBI Taxonomy" id="3038953"/>
    <lineage>
        <taxon>Bacteria</taxon>
        <taxon>Pseudomonadati</taxon>
        <taxon>Kiritimatiellota</taxon>
        <taxon>Kiritimatiellia</taxon>
        <taxon>Kiritimatiellales</taxon>
        <taxon>Pontiellaceae</taxon>
        <taxon>Pontiella</taxon>
    </lineage>
</organism>
<feature type="transmembrane region" description="Helical" evidence="4">
    <location>
        <begin position="363"/>
        <end position="381"/>
    </location>
</feature>
<feature type="transmembrane region" description="Helical" evidence="4">
    <location>
        <begin position="43"/>
        <end position="65"/>
    </location>
</feature>
<keyword evidence="1 4" id="KW-0812">Transmembrane</keyword>
<sequence length="385" mass="41113">MSPAEKRFQSGHVSSIAATHLLHDAYTSFFAPLLPLLSEKLGFTYALAGALSVVQRIPALFNPLFGIIADRVLIRSGIILCPVVAVVTMSLIGLAPSIIMLALLMLVSGITAAVYHVTAPVLMRRVSGDKIGRGMSFFMFGGELARTVGPLLVTAAVSWWGLEGIWRLIPVGLAASLLLFLNLRTIRKADLLHFSTPAKEPLLKSFRGMTPLFSTILPIMFFRGFSKSALALFLPSYMVDHGHPLKTAAAALALLELAGALGALGAGSLSDRIGRKKVLLGIMLISPALMYLFTLSGGIVLWLLLILMGLLFFASTPVFMAMIHDLNSDRPSLANGLFMTMNFAAGSAIAMIVGFAADHYGLAITYKITAVLGLFAIPSALRVKS</sequence>
<name>A0ABU5MY32_9BACT</name>
<evidence type="ECO:0000256" key="4">
    <source>
        <dbReference type="SAM" id="Phobius"/>
    </source>
</evidence>
<feature type="transmembrane region" description="Helical" evidence="4">
    <location>
        <begin position="144"/>
        <end position="162"/>
    </location>
</feature>
<evidence type="ECO:0000313" key="6">
    <source>
        <dbReference type="EMBL" id="MDZ8118886.1"/>
    </source>
</evidence>
<keyword evidence="3 4" id="KW-0472">Membrane</keyword>
<dbReference type="SUPFAM" id="SSF103473">
    <property type="entry name" value="MFS general substrate transporter"/>
    <property type="match status" value="1"/>
</dbReference>
<accession>A0ABU5MY32</accession>
<feature type="transmembrane region" description="Helical" evidence="4">
    <location>
        <begin position="72"/>
        <end position="92"/>
    </location>
</feature>
<proteinExistence type="predicted"/>
<feature type="transmembrane region" description="Helical" evidence="4">
    <location>
        <begin position="245"/>
        <end position="266"/>
    </location>
</feature>
<evidence type="ECO:0000256" key="3">
    <source>
        <dbReference type="ARBA" id="ARBA00023136"/>
    </source>
</evidence>
<dbReference type="Gene3D" id="1.20.1250.20">
    <property type="entry name" value="MFS general substrate transporter like domains"/>
    <property type="match status" value="2"/>
</dbReference>
<feature type="transmembrane region" description="Helical" evidence="4">
    <location>
        <begin position="300"/>
        <end position="321"/>
    </location>
</feature>
<reference evidence="6 7" key="1">
    <citation type="journal article" date="2024" name="Appl. Environ. Microbiol.">
        <title>Pontiella agarivorans sp. nov., a novel marine anaerobic bacterium capable of degrading macroalgal polysaccharides and fixing nitrogen.</title>
        <authorList>
            <person name="Liu N."/>
            <person name="Kivenson V."/>
            <person name="Peng X."/>
            <person name="Cui Z."/>
            <person name="Lankiewicz T.S."/>
            <person name="Gosselin K.M."/>
            <person name="English C.J."/>
            <person name="Blair E.M."/>
            <person name="O'Malley M.A."/>
            <person name="Valentine D.L."/>
        </authorList>
    </citation>
    <scope>NUCLEOTIDE SEQUENCE [LARGE SCALE GENOMIC DNA]</scope>
    <source>
        <strain evidence="6 7">NLcol2</strain>
    </source>
</reference>
<comment type="caution">
    <text evidence="6">The sequence shown here is derived from an EMBL/GenBank/DDBJ whole genome shotgun (WGS) entry which is preliminary data.</text>
</comment>
<dbReference type="PROSITE" id="PS50850">
    <property type="entry name" value="MFS"/>
    <property type="match status" value="1"/>
</dbReference>
<dbReference type="Pfam" id="PF07690">
    <property type="entry name" value="MFS_1"/>
    <property type="match status" value="1"/>
</dbReference>
<dbReference type="InterPro" id="IPR011701">
    <property type="entry name" value="MFS"/>
</dbReference>
<keyword evidence="2 4" id="KW-1133">Transmembrane helix</keyword>
<feature type="transmembrane region" description="Helical" evidence="4">
    <location>
        <begin position="333"/>
        <end position="357"/>
    </location>
</feature>
<dbReference type="Proteomes" id="UP001290861">
    <property type="component" value="Unassembled WGS sequence"/>
</dbReference>
<feature type="transmembrane region" description="Helical" evidence="4">
    <location>
        <begin position="98"/>
        <end position="123"/>
    </location>
</feature>
<feature type="transmembrane region" description="Helical" evidence="4">
    <location>
        <begin position="278"/>
        <end position="294"/>
    </location>
</feature>
<protein>
    <submittedName>
        <fullName evidence="6">MFS transporter</fullName>
    </submittedName>
</protein>
<dbReference type="PANTHER" id="PTHR43129">
    <property type="entry name" value="FOSMIDOMYCIN RESISTANCE PROTEIN"/>
    <property type="match status" value="1"/>
</dbReference>
<feature type="transmembrane region" description="Helical" evidence="4">
    <location>
        <begin position="168"/>
        <end position="186"/>
    </location>
</feature>
<dbReference type="InterPro" id="IPR036259">
    <property type="entry name" value="MFS_trans_sf"/>
</dbReference>
<evidence type="ECO:0000256" key="2">
    <source>
        <dbReference type="ARBA" id="ARBA00022989"/>
    </source>
</evidence>
<dbReference type="EMBL" id="JARVCO010000010">
    <property type="protein sequence ID" value="MDZ8118886.1"/>
    <property type="molecule type" value="Genomic_DNA"/>
</dbReference>
<feature type="transmembrane region" description="Helical" evidence="4">
    <location>
        <begin position="206"/>
        <end position="225"/>
    </location>
</feature>
<gene>
    <name evidence="6" type="ORF">P9H32_09620</name>
</gene>